<reference evidence="3 4" key="2">
    <citation type="journal article" date="2010" name="Stand. Genomic Sci.">
        <title>Complete genome sequence of Chitinophaga pinensis type strain (UQM 2034).</title>
        <authorList>
            <person name="Glavina Del Rio T."/>
            <person name="Abt B."/>
            <person name="Spring S."/>
            <person name="Lapidus A."/>
            <person name="Nolan M."/>
            <person name="Tice H."/>
            <person name="Copeland A."/>
            <person name="Cheng J.F."/>
            <person name="Chen F."/>
            <person name="Bruce D."/>
            <person name="Goodwin L."/>
            <person name="Pitluck S."/>
            <person name="Ivanova N."/>
            <person name="Mavromatis K."/>
            <person name="Mikhailova N."/>
            <person name="Pati A."/>
            <person name="Chen A."/>
            <person name="Palaniappan K."/>
            <person name="Land M."/>
            <person name="Hauser L."/>
            <person name="Chang Y.J."/>
            <person name="Jeffries C.D."/>
            <person name="Chain P."/>
            <person name="Saunders E."/>
            <person name="Detter J.C."/>
            <person name="Brettin T."/>
            <person name="Rohde M."/>
            <person name="Goker M."/>
            <person name="Bristow J."/>
            <person name="Eisen J.A."/>
            <person name="Markowitz V."/>
            <person name="Hugenholtz P."/>
            <person name="Kyrpides N.C."/>
            <person name="Klenk H.P."/>
            <person name="Lucas S."/>
        </authorList>
    </citation>
    <scope>NUCLEOTIDE SEQUENCE [LARGE SCALE GENOMIC DNA]</scope>
    <source>
        <strain evidence="4">ATCC 43595 / DSM 2588 / LMG 13176 / NBRC 15968 / NCIMB 11800 / UQM 2034</strain>
    </source>
</reference>
<dbReference type="GO" id="GO:0008270">
    <property type="term" value="F:zinc ion binding"/>
    <property type="evidence" value="ECO:0007669"/>
    <property type="project" value="InterPro"/>
</dbReference>
<evidence type="ECO:0000313" key="3">
    <source>
        <dbReference type="EMBL" id="ACU60433.1"/>
    </source>
</evidence>
<dbReference type="GO" id="GO:0008237">
    <property type="term" value="F:metallopeptidase activity"/>
    <property type="evidence" value="ECO:0007669"/>
    <property type="project" value="InterPro"/>
</dbReference>
<dbReference type="RefSeq" id="WP_012790609.1">
    <property type="nucleotide sequence ID" value="NC_013132.1"/>
</dbReference>
<dbReference type="PROSITE" id="PS51257">
    <property type="entry name" value="PROKAR_LIPOPROTEIN"/>
    <property type="match status" value="1"/>
</dbReference>
<dbReference type="SMART" id="SM00235">
    <property type="entry name" value="ZnMc"/>
    <property type="match status" value="1"/>
</dbReference>
<evidence type="ECO:0000256" key="1">
    <source>
        <dbReference type="SAM" id="SignalP"/>
    </source>
</evidence>
<dbReference type="GO" id="GO:0006508">
    <property type="term" value="P:proteolysis"/>
    <property type="evidence" value="ECO:0007669"/>
    <property type="project" value="InterPro"/>
</dbReference>
<dbReference type="KEGG" id="cpi:Cpin_2955"/>
<feature type="chain" id="PRO_5037248623" description="Peptidase metallopeptidase domain-containing protein" evidence="1">
    <location>
        <begin position="20"/>
        <end position="391"/>
    </location>
</feature>
<organism evidence="3 4">
    <name type="scientific">Chitinophaga pinensis (strain ATCC 43595 / DSM 2588 / LMG 13176 / NBRC 15968 / NCIMB 11800 / UQM 2034)</name>
    <dbReference type="NCBI Taxonomy" id="485918"/>
    <lineage>
        <taxon>Bacteria</taxon>
        <taxon>Pseudomonadati</taxon>
        <taxon>Bacteroidota</taxon>
        <taxon>Chitinophagia</taxon>
        <taxon>Chitinophagales</taxon>
        <taxon>Chitinophagaceae</taxon>
        <taxon>Chitinophaga</taxon>
    </lineage>
</organism>
<keyword evidence="1" id="KW-0732">Signal</keyword>
<feature type="domain" description="Peptidase metallopeptidase" evidence="2">
    <location>
        <begin position="106"/>
        <end position="251"/>
    </location>
</feature>
<dbReference type="InterPro" id="IPR024079">
    <property type="entry name" value="MetalloPept_cat_dom_sf"/>
</dbReference>
<gene>
    <name evidence="3" type="ordered locus">Cpin_2955</name>
</gene>
<dbReference type="AlphaFoldDB" id="A0A979G4G6"/>
<dbReference type="Gene3D" id="3.40.390.10">
    <property type="entry name" value="Collagenase (Catalytic Domain)"/>
    <property type="match status" value="1"/>
</dbReference>
<name>A0A979G4G6_CHIPD</name>
<dbReference type="Pfam" id="PF12388">
    <property type="entry name" value="Peptidase_M57"/>
    <property type="match status" value="1"/>
</dbReference>
<dbReference type="EMBL" id="CP001699">
    <property type="protein sequence ID" value="ACU60433.1"/>
    <property type="molecule type" value="Genomic_DNA"/>
</dbReference>
<dbReference type="SUPFAM" id="SSF55486">
    <property type="entry name" value="Metalloproteases ('zincins'), catalytic domain"/>
    <property type="match status" value="1"/>
</dbReference>
<dbReference type="InterPro" id="IPR024653">
    <property type="entry name" value="Peptidase_M10/M27/M57"/>
</dbReference>
<evidence type="ECO:0000259" key="2">
    <source>
        <dbReference type="SMART" id="SM00235"/>
    </source>
</evidence>
<proteinExistence type="predicted"/>
<dbReference type="Proteomes" id="UP000002215">
    <property type="component" value="Chromosome"/>
</dbReference>
<accession>A0A979G4G6</accession>
<evidence type="ECO:0000313" key="4">
    <source>
        <dbReference type="Proteomes" id="UP000002215"/>
    </source>
</evidence>
<protein>
    <recommendedName>
        <fullName evidence="2">Peptidase metallopeptidase domain-containing protein</fullName>
    </recommendedName>
</protein>
<reference evidence="4" key="1">
    <citation type="submission" date="2009-08" db="EMBL/GenBank/DDBJ databases">
        <title>The complete genome of Chitinophaga pinensis DSM 2588.</title>
        <authorList>
            <consortium name="US DOE Joint Genome Institute (JGI-PGF)"/>
            <person name="Lucas S."/>
            <person name="Copeland A."/>
            <person name="Lapidus A."/>
            <person name="Glavina del Rio T."/>
            <person name="Dalin E."/>
            <person name="Tice H."/>
            <person name="Bruce D."/>
            <person name="Goodwin L."/>
            <person name="Pitluck S."/>
            <person name="Kyrpides N."/>
            <person name="Mavromatis K."/>
            <person name="Ivanova N."/>
            <person name="Mikhailova N."/>
            <person name="Sims D."/>
            <person name="Meinche L."/>
            <person name="Brettin T."/>
            <person name="Detter J.C."/>
            <person name="Han C."/>
            <person name="Larimer F."/>
            <person name="Land M."/>
            <person name="Hauser L."/>
            <person name="Markowitz V."/>
            <person name="Cheng J.-F."/>
            <person name="Hugenholtz P."/>
            <person name="Woyke T."/>
            <person name="Wu D."/>
            <person name="Spring S."/>
            <person name="Klenk H.-P."/>
            <person name="Eisen J.A."/>
        </authorList>
    </citation>
    <scope>NUCLEOTIDE SEQUENCE [LARGE SCALE GENOMIC DNA]</scope>
    <source>
        <strain evidence="4">ATCC 43595 / DSM 2588 / LMG 13176 / NBRC 15968 / NCIMB 11800 / UQM 2034</strain>
    </source>
</reference>
<dbReference type="InterPro" id="IPR006026">
    <property type="entry name" value="Peptidase_Metallo"/>
</dbReference>
<feature type="signal peptide" evidence="1">
    <location>
        <begin position="1"/>
        <end position="19"/>
    </location>
</feature>
<sequence length="391" mass="43936">MKTRRLFRLSIALAVLVSAASCKKDDAEKSQSSGATLTDKKLYETLKDAGFSDEKIKDRGDYYEVSGDLLFRKNATDVKKVEQYFAMKKASNDKDVHTEQWQYPTLITSYNVENIKVYVDPILKNLYYEVGIQEALGHWAKETNSKVNFSFIERANLSTYADVTFFQDNSISGWGEAEFPSSGYPGWRIRVNTNLSANLSLSQQEFLFTHELGHVLGLAHTDEYHPGYLIPGTPQSDPSSIMNSGPYNGGVVLPWNGFSTYDKAAIAYLYPWQTYDHWITFPEGKYEPLYGYSIFGGDRYSQPYASFDITWNNTLVNTPTVSLQLFEKGSLKGTLAANVPNTGYYRVENTPLLPTNISPGYSPLIQIRIVSNANPSISDMTSTFYVGFNGD</sequence>